<evidence type="ECO:0000256" key="1">
    <source>
        <dbReference type="ARBA" id="ARBA00004117"/>
    </source>
</evidence>
<reference evidence="5 6" key="1">
    <citation type="submission" date="2013-08" db="EMBL/GenBank/DDBJ databases">
        <title>Genome sequencing of Cellulomonas bogoriensis 69B4.</title>
        <authorList>
            <person name="Chen F."/>
            <person name="Li Y."/>
            <person name="Wang G."/>
        </authorList>
    </citation>
    <scope>NUCLEOTIDE SEQUENCE [LARGE SCALE GENOMIC DNA]</scope>
    <source>
        <strain evidence="5 6">69B4</strain>
    </source>
</reference>
<dbReference type="Proteomes" id="UP000054314">
    <property type="component" value="Unassembled WGS sequence"/>
</dbReference>
<evidence type="ECO:0000256" key="3">
    <source>
        <dbReference type="ARBA" id="ARBA00023143"/>
    </source>
</evidence>
<evidence type="ECO:0000256" key="2">
    <source>
        <dbReference type="ARBA" id="ARBA00009272"/>
    </source>
</evidence>
<keyword evidence="5" id="KW-0282">Flagellum</keyword>
<dbReference type="PANTHER" id="PTHR34653:SF1">
    <property type="entry name" value="FLAGELLAR HOOK-BASAL BODY COMPLEX PROTEIN FLIE"/>
    <property type="match status" value="1"/>
</dbReference>
<gene>
    <name evidence="4" type="primary">fliE</name>
    <name evidence="5" type="ORF">N869_12135</name>
</gene>
<dbReference type="AlphaFoldDB" id="A0A0A0BQK9"/>
<dbReference type="PRINTS" id="PR01006">
    <property type="entry name" value="FLGHOOKFLIE"/>
</dbReference>
<comment type="caution">
    <text evidence="5">The sequence shown here is derived from an EMBL/GenBank/DDBJ whole genome shotgun (WGS) entry which is preliminary data.</text>
</comment>
<proteinExistence type="inferred from homology"/>
<name>A0A0A0BQK9_9CELL</name>
<keyword evidence="5" id="KW-0969">Cilium</keyword>
<evidence type="ECO:0000313" key="5">
    <source>
        <dbReference type="EMBL" id="KGM10236.1"/>
    </source>
</evidence>
<dbReference type="InterPro" id="IPR001624">
    <property type="entry name" value="FliE"/>
</dbReference>
<keyword evidence="5" id="KW-0966">Cell projection</keyword>
<dbReference type="HAMAP" id="MF_00724">
    <property type="entry name" value="FliE"/>
    <property type="match status" value="1"/>
</dbReference>
<dbReference type="EMBL" id="AXCZ01000151">
    <property type="protein sequence ID" value="KGM10236.1"/>
    <property type="molecule type" value="Genomic_DNA"/>
</dbReference>
<organism evidence="5 6">
    <name type="scientific">Cellulomonas bogoriensis 69B4 = DSM 16987</name>
    <dbReference type="NCBI Taxonomy" id="1386082"/>
    <lineage>
        <taxon>Bacteria</taxon>
        <taxon>Bacillati</taxon>
        <taxon>Actinomycetota</taxon>
        <taxon>Actinomycetes</taxon>
        <taxon>Micrococcales</taxon>
        <taxon>Cellulomonadaceae</taxon>
        <taxon>Cellulomonas</taxon>
    </lineage>
</organism>
<dbReference type="PANTHER" id="PTHR34653">
    <property type="match status" value="1"/>
</dbReference>
<accession>A0A0A0BQK9</accession>
<protein>
    <recommendedName>
        <fullName evidence="4">Flagellar hook-basal body complex protein FliE</fullName>
    </recommendedName>
</protein>
<dbReference type="GO" id="GO:0003774">
    <property type="term" value="F:cytoskeletal motor activity"/>
    <property type="evidence" value="ECO:0007669"/>
    <property type="project" value="InterPro"/>
</dbReference>
<dbReference type="GO" id="GO:0009425">
    <property type="term" value="C:bacterial-type flagellum basal body"/>
    <property type="evidence" value="ECO:0007669"/>
    <property type="project" value="UniProtKB-SubCell"/>
</dbReference>
<dbReference type="GO" id="GO:0071973">
    <property type="term" value="P:bacterial-type flagellum-dependent cell motility"/>
    <property type="evidence" value="ECO:0007669"/>
    <property type="project" value="InterPro"/>
</dbReference>
<comment type="similarity">
    <text evidence="2 4">Belongs to the FliE family.</text>
</comment>
<evidence type="ECO:0000256" key="4">
    <source>
        <dbReference type="HAMAP-Rule" id="MF_00724"/>
    </source>
</evidence>
<keyword evidence="6" id="KW-1185">Reference proteome</keyword>
<keyword evidence="3 4" id="KW-0975">Bacterial flagellum</keyword>
<dbReference type="Pfam" id="PF02049">
    <property type="entry name" value="FliE"/>
    <property type="match status" value="1"/>
</dbReference>
<comment type="subcellular location">
    <subcellularLocation>
        <location evidence="1 4">Bacterial flagellum basal body</location>
    </subcellularLocation>
</comment>
<dbReference type="GO" id="GO:0005198">
    <property type="term" value="F:structural molecule activity"/>
    <property type="evidence" value="ECO:0007669"/>
    <property type="project" value="InterPro"/>
</dbReference>
<evidence type="ECO:0000313" key="6">
    <source>
        <dbReference type="Proteomes" id="UP000054314"/>
    </source>
</evidence>
<sequence length="100" mass="9853">MTDALAPSLLGPLGGAAAPATTGTAGGGGDFGAAIAGAVDNLQALQATSDALAVRAVTGDLDDVHDYTIASAQSSMAFELTAAIRNKAVDAFTEIMRMQA</sequence>